<gene>
    <name evidence="5" type="ORF">F444_03410</name>
</gene>
<name>A0A081AU91_PHYNI</name>
<evidence type="ECO:0000256" key="3">
    <source>
        <dbReference type="ARBA" id="ARBA00023002"/>
    </source>
</evidence>
<dbReference type="PANTHER" id="PTHR43150">
    <property type="entry name" value="HYPERKINETIC, ISOFORM M"/>
    <property type="match status" value="1"/>
</dbReference>
<keyword evidence="3" id="KW-0560">Oxidoreductase</keyword>
<feature type="domain" description="NADP-dependent oxidoreductase" evidence="4">
    <location>
        <begin position="40"/>
        <end position="123"/>
    </location>
</feature>
<dbReference type="Proteomes" id="UP000028582">
    <property type="component" value="Unassembled WGS sequence"/>
</dbReference>
<dbReference type="SUPFAM" id="SSF51430">
    <property type="entry name" value="NAD(P)-linked oxidoreductase"/>
    <property type="match status" value="1"/>
</dbReference>
<comment type="similarity">
    <text evidence="1">Belongs to the shaker potassium channel beta subunit family.</text>
</comment>
<evidence type="ECO:0000313" key="5">
    <source>
        <dbReference type="EMBL" id="ETO82452.1"/>
    </source>
</evidence>
<dbReference type="AlphaFoldDB" id="A0A081AU91"/>
<evidence type="ECO:0000313" key="6">
    <source>
        <dbReference type="Proteomes" id="UP000028582"/>
    </source>
</evidence>
<sequence length="146" mass="15905">MMYYMYSTSPVSRRGLHWRSVFLRVSTAGKPDDSRFKTSKFSSGPYSAGFEGRVKMADKLKPIAEKLGCSLPQMSVAWAVSNANVSMVLAGASSPSQLEENLKELTFVDKITPEVKEKIDAIVDFVPSVPEARSGVVASCSFAISE</sequence>
<evidence type="ECO:0000256" key="1">
    <source>
        <dbReference type="ARBA" id="ARBA00006515"/>
    </source>
</evidence>
<dbReference type="InterPro" id="IPR036812">
    <property type="entry name" value="NAD(P)_OxRdtase_dom_sf"/>
</dbReference>
<dbReference type="InterPro" id="IPR023210">
    <property type="entry name" value="NADP_OxRdtase_dom"/>
</dbReference>
<proteinExistence type="inferred from homology"/>
<dbReference type="PANTHER" id="PTHR43150:SF2">
    <property type="entry name" value="HYPERKINETIC, ISOFORM M"/>
    <property type="match status" value="1"/>
</dbReference>
<evidence type="ECO:0000256" key="2">
    <source>
        <dbReference type="ARBA" id="ARBA00022857"/>
    </source>
</evidence>
<dbReference type="GO" id="GO:0016491">
    <property type="term" value="F:oxidoreductase activity"/>
    <property type="evidence" value="ECO:0007669"/>
    <property type="project" value="UniProtKB-KW"/>
</dbReference>
<dbReference type="InterPro" id="IPR005399">
    <property type="entry name" value="K_chnl_volt-dep_bsu_KCNAB-rel"/>
</dbReference>
<dbReference type="Pfam" id="PF00248">
    <property type="entry name" value="Aldo_ket_red"/>
    <property type="match status" value="1"/>
</dbReference>
<reference evidence="5 6" key="1">
    <citation type="submission" date="2013-11" db="EMBL/GenBank/DDBJ databases">
        <title>The Genome Sequence of Phytophthora parasitica P1976.</title>
        <authorList>
            <consortium name="The Broad Institute Genomics Platform"/>
            <person name="Russ C."/>
            <person name="Tyler B."/>
            <person name="Panabieres F."/>
            <person name="Shan W."/>
            <person name="Tripathy S."/>
            <person name="Grunwald N."/>
            <person name="Machado M."/>
            <person name="Johnson C.S."/>
            <person name="Walker B."/>
            <person name="Young S."/>
            <person name="Zeng Q."/>
            <person name="Gargeya S."/>
            <person name="Fitzgerald M."/>
            <person name="Haas B."/>
            <person name="Abouelleil A."/>
            <person name="Allen A.W."/>
            <person name="Alvarado L."/>
            <person name="Arachchi H.M."/>
            <person name="Berlin A.M."/>
            <person name="Chapman S.B."/>
            <person name="Gainer-Dewar J."/>
            <person name="Goldberg J."/>
            <person name="Griggs A."/>
            <person name="Gujja S."/>
            <person name="Hansen M."/>
            <person name="Howarth C."/>
            <person name="Imamovic A."/>
            <person name="Ireland A."/>
            <person name="Larimer J."/>
            <person name="McCowan C."/>
            <person name="Murphy C."/>
            <person name="Pearson M."/>
            <person name="Poon T.W."/>
            <person name="Priest M."/>
            <person name="Roberts A."/>
            <person name="Saif S."/>
            <person name="Shea T."/>
            <person name="Sisk P."/>
            <person name="Sykes S."/>
            <person name="Wortman J."/>
            <person name="Nusbaum C."/>
            <person name="Birren B."/>
        </authorList>
    </citation>
    <scope>NUCLEOTIDE SEQUENCE [LARGE SCALE GENOMIC DNA]</scope>
    <source>
        <strain evidence="5 6">P1976</strain>
    </source>
</reference>
<organism evidence="5 6">
    <name type="scientific">Phytophthora nicotianae P1976</name>
    <dbReference type="NCBI Taxonomy" id="1317066"/>
    <lineage>
        <taxon>Eukaryota</taxon>
        <taxon>Sar</taxon>
        <taxon>Stramenopiles</taxon>
        <taxon>Oomycota</taxon>
        <taxon>Peronosporomycetes</taxon>
        <taxon>Peronosporales</taxon>
        <taxon>Peronosporaceae</taxon>
        <taxon>Phytophthora</taxon>
    </lineage>
</organism>
<dbReference type="EMBL" id="ANJA01000696">
    <property type="protein sequence ID" value="ETO82452.1"/>
    <property type="molecule type" value="Genomic_DNA"/>
</dbReference>
<evidence type="ECO:0000259" key="4">
    <source>
        <dbReference type="Pfam" id="PF00248"/>
    </source>
</evidence>
<protein>
    <recommendedName>
        <fullName evidence="4">NADP-dependent oxidoreductase domain-containing protein</fullName>
    </recommendedName>
</protein>
<comment type="caution">
    <text evidence="5">The sequence shown here is derived from an EMBL/GenBank/DDBJ whole genome shotgun (WGS) entry which is preliminary data.</text>
</comment>
<dbReference type="OrthoDB" id="2310150at2759"/>
<dbReference type="Gene3D" id="3.20.20.100">
    <property type="entry name" value="NADP-dependent oxidoreductase domain"/>
    <property type="match status" value="1"/>
</dbReference>
<accession>A0A081AU91</accession>
<keyword evidence="2" id="KW-0521">NADP</keyword>